<gene>
    <name evidence="1" type="ORF">P8V03_06835</name>
</gene>
<evidence type="ECO:0008006" key="3">
    <source>
        <dbReference type="Google" id="ProtNLM"/>
    </source>
</evidence>
<dbReference type="EMBL" id="JARUJP010000006">
    <property type="protein sequence ID" value="MDW8800868.1"/>
    <property type="molecule type" value="Genomic_DNA"/>
</dbReference>
<name>A0ABU4JRX0_9CLOT</name>
<evidence type="ECO:0000313" key="1">
    <source>
        <dbReference type="EMBL" id="MDW8800868.1"/>
    </source>
</evidence>
<dbReference type="Proteomes" id="UP001281656">
    <property type="component" value="Unassembled WGS sequence"/>
</dbReference>
<organism evidence="1 2">
    <name type="scientific">Clostridium tanneri</name>
    <dbReference type="NCBI Taxonomy" id="3037988"/>
    <lineage>
        <taxon>Bacteria</taxon>
        <taxon>Bacillati</taxon>
        <taxon>Bacillota</taxon>
        <taxon>Clostridia</taxon>
        <taxon>Eubacteriales</taxon>
        <taxon>Clostridiaceae</taxon>
        <taxon>Clostridium</taxon>
    </lineage>
</organism>
<proteinExistence type="predicted"/>
<dbReference type="RefSeq" id="WP_261672497.1">
    <property type="nucleotide sequence ID" value="NZ_JARUJP010000006.1"/>
</dbReference>
<protein>
    <recommendedName>
        <fullName evidence="3">Lipoprotein</fullName>
    </recommendedName>
</protein>
<accession>A0ABU4JRX0</accession>
<comment type="caution">
    <text evidence="1">The sequence shown here is derived from an EMBL/GenBank/DDBJ whole genome shotgun (WGS) entry which is preliminary data.</text>
</comment>
<dbReference type="PROSITE" id="PS51257">
    <property type="entry name" value="PROKAR_LIPOPROTEIN"/>
    <property type="match status" value="1"/>
</dbReference>
<keyword evidence="2" id="KW-1185">Reference proteome</keyword>
<evidence type="ECO:0000313" key="2">
    <source>
        <dbReference type="Proteomes" id="UP001281656"/>
    </source>
</evidence>
<reference evidence="1 2" key="1">
    <citation type="submission" date="2023-04" db="EMBL/GenBank/DDBJ databases">
        <title>Clostridium tannerae sp. nov., isolated from the fecal material of an alpaca.</title>
        <authorList>
            <person name="Miller S."/>
            <person name="Hendry M."/>
            <person name="King J."/>
            <person name="Sankaranarayanan K."/>
            <person name="Lawson P.A."/>
        </authorList>
    </citation>
    <scope>NUCLEOTIDE SEQUENCE [LARGE SCALE GENOMIC DNA]</scope>
    <source>
        <strain evidence="1 2">A1-XYC3</strain>
    </source>
</reference>
<sequence length="486" mass="55749">MKLRYSNLFITLIYIFFLTGCIKVDFNIEEKIVPPEDAVNALQGTWIIEKCLSLEGKEEDASKASKYLGKYALFDNKISVLGGDICINPEYKIRNVGSNDYLLSKYKTSAEKFGLEKEKIDVVTVTSKNQVFYDFIIIDYNNLLVCTGDNFLYLHKVSDKIDKTVKENSLRNSSKRKIKSVTEEDSLLRSAVLLGIRSSENTYKTIWVATRNKELKPIMYTEQLFVPRMKGFWEVGAYKEVTNKGTTSSIYANSLTSPTSEKSKAKMKNVLTEKVERRITFIGNDYIGTEYDSRFQVIPIDNIGIGKGIDISDIANENGYTAMLRSSEAFISSLDKDKSKLIMKNPRRDNFTLQRRNGHWIMKGRLDYKHYAQENSYEDFDINIMIPLKLISYDELYIPWSEIKSRIPEALDAFVSPNKDIALIEGKGSIYVYSIKDGKLSEQPLKKVYLDEGDSIVMAEWAIGEYAEKWERFVGQKFTPLGEEFE</sequence>